<evidence type="ECO:0000313" key="3">
    <source>
        <dbReference type="Proteomes" id="UP000283975"/>
    </source>
</evidence>
<organism evidence="2 3">
    <name type="scientific">Enterocloster bolteae</name>
    <dbReference type="NCBI Taxonomy" id="208479"/>
    <lineage>
        <taxon>Bacteria</taxon>
        <taxon>Bacillati</taxon>
        <taxon>Bacillota</taxon>
        <taxon>Clostridia</taxon>
        <taxon>Lachnospirales</taxon>
        <taxon>Lachnospiraceae</taxon>
        <taxon>Enterocloster</taxon>
    </lineage>
</organism>
<accession>A0A414ASC0</accession>
<gene>
    <name evidence="2" type="ORF">DW839_19410</name>
</gene>
<evidence type="ECO:0000313" key="2">
    <source>
        <dbReference type="EMBL" id="RHC54398.1"/>
    </source>
</evidence>
<proteinExistence type="predicted"/>
<protein>
    <submittedName>
        <fullName evidence="2">Capsid protein</fullName>
    </submittedName>
</protein>
<feature type="compositionally biased region" description="Low complexity" evidence="1">
    <location>
        <begin position="521"/>
        <end position="530"/>
    </location>
</feature>
<evidence type="ECO:0000256" key="1">
    <source>
        <dbReference type="SAM" id="MobiDB-lite"/>
    </source>
</evidence>
<feature type="region of interest" description="Disordered" evidence="1">
    <location>
        <begin position="485"/>
        <end position="530"/>
    </location>
</feature>
<sequence length="530" mass="59368">MRWLSNMNETIKRGIRTWLNVVPASGNCIQINEVLDFEANAIRNRIWYRGDGNELEQMYQQAPEYADKYKFWASRCTPGMEMRKIHTGLPGLTVRILSGIVLDDMNDFDFAENDQQRQLWEDIAKDNKFAKKMEKALKEVLYIGDGAFKVTIDTTVSEFPILEWYPGERVEIVRNRDRVKEVVFKTPYKAGHQQYVLYEHYGYGYIYNELYKGDTSVPLNAIDATKGIKDTKFDDNVILAVPLQVYESTKYEGRGGSIFDGKLDSYDAFDEAWSQWMDALRAGRAKTYIPECLVPHNPETGQVIKPNPFDDRYFASDNDMSESADNKVNVVQPAIPHDSYLASYCTALDLCLQGVISPSTLGIDVKKLDNAEAQREKEKATLYTRNAIVEALQETLPELVGATINAYNFLHGKAAEEVKVDIPFGEYANPSFESQVETLAKARPGAPMMSIEAQVEELYGDSKDEAWKQEEIARLKAEQGIAEVEEPGISTSAGGFQLNMGGGKAYESQGNEPPVPDEPEGVPGAAAGGK</sequence>
<dbReference type="AlphaFoldDB" id="A0A414ASC0"/>
<reference evidence="2 3" key="1">
    <citation type="submission" date="2018-08" db="EMBL/GenBank/DDBJ databases">
        <title>A genome reference for cultivated species of the human gut microbiota.</title>
        <authorList>
            <person name="Zou Y."/>
            <person name="Xue W."/>
            <person name="Luo G."/>
        </authorList>
    </citation>
    <scope>NUCLEOTIDE SEQUENCE [LARGE SCALE GENOMIC DNA]</scope>
    <source>
        <strain evidence="2 3">AM35-14</strain>
    </source>
</reference>
<comment type="caution">
    <text evidence="2">The sequence shown here is derived from an EMBL/GenBank/DDBJ whole genome shotgun (WGS) entry which is preliminary data.</text>
</comment>
<dbReference type="RefSeq" id="WP_119205426.1">
    <property type="nucleotide sequence ID" value="NZ_JAWEXQ010000018.1"/>
</dbReference>
<name>A0A414ASC0_9FIRM</name>
<dbReference type="Proteomes" id="UP000283975">
    <property type="component" value="Unassembled WGS sequence"/>
</dbReference>
<dbReference type="EMBL" id="QSHZ01000022">
    <property type="protein sequence ID" value="RHC54398.1"/>
    <property type="molecule type" value="Genomic_DNA"/>
</dbReference>